<evidence type="ECO:0000313" key="2">
    <source>
        <dbReference type="Proteomes" id="UP000244336"/>
    </source>
</evidence>
<reference evidence="1 2" key="1">
    <citation type="submission" date="2018-04" db="EMBL/GenBank/DDBJ databases">
        <title>WGS assembly of Panicum hallii var. hallii HAL2.</title>
        <authorList>
            <person name="Lovell J."/>
            <person name="Jenkins J."/>
            <person name="Lowry D."/>
            <person name="Mamidi S."/>
            <person name="Sreedasyam A."/>
            <person name="Weng X."/>
            <person name="Barry K."/>
            <person name="Bonette J."/>
            <person name="Campitelli B."/>
            <person name="Daum C."/>
            <person name="Gordon S."/>
            <person name="Gould B."/>
            <person name="Lipzen A."/>
            <person name="MacQueen A."/>
            <person name="Palacio-Mejia J."/>
            <person name="Plott C."/>
            <person name="Shakirov E."/>
            <person name="Shu S."/>
            <person name="Yoshinaga Y."/>
            <person name="Zane M."/>
            <person name="Rokhsar D."/>
            <person name="Grimwood J."/>
            <person name="Schmutz J."/>
            <person name="Juenger T."/>
        </authorList>
    </citation>
    <scope>NUCLEOTIDE SEQUENCE [LARGE SCALE GENOMIC DNA]</scope>
    <source>
        <strain evidence="2">cv. HAL2</strain>
    </source>
</reference>
<protein>
    <submittedName>
        <fullName evidence="1">Uncharacterized protein</fullName>
    </submittedName>
</protein>
<dbReference type="AlphaFoldDB" id="A0A2T7CS13"/>
<proteinExistence type="predicted"/>
<accession>A0A2T7CS13</accession>
<dbReference type="Gramene" id="PUZ46125">
    <property type="protein sequence ID" value="PUZ46125"/>
    <property type="gene ID" value="GQ55_7G023300"/>
</dbReference>
<dbReference type="EMBL" id="CM009755">
    <property type="protein sequence ID" value="PUZ46125.1"/>
    <property type="molecule type" value="Genomic_DNA"/>
</dbReference>
<name>A0A2T7CS13_9POAL</name>
<evidence type="ECO:0000313" key="1">
    <source>
        <dbReference type="EMBL" id="PUZ46125.1"/>
    </source>
</evidence>
<gene>
    <name evidence="1" type="ORF">GQ55_7G023300</name>
</gene>
<keyword evidence="2" id="KW-1185">Reference proteome</keyword>
<organism evidence="1 2">
    <name type="scientific">Panicum hallii var. hallii</name>
    <dbReference type="NCBI Taxonomy" id="1504633"/>
    <lineage>
        <taxon>Eukaryota</taxon>
        <taxon>Viridiplantae</taxon>
        <taxon>Streptophyta</taxon>
        <taxon>Embryophyta</taxon>
        <taxon>Tracheophyta</taxon>
        <taxon>Spermatophyta</taxon>
        <taxon>Magnoliopsida</taxon>
        <taxon>Liliopsida</taxon>
        <taxon>Poales</taxon>
        <taxon>Poaceae</taxon>
        <taxon>PACMAD clade</taxon>
        <taxon>Panicoideae</taxon>
        <taxon>Panicodae</taxon>
        <taxon>Paniceae</taxon>
        <taxon>Panicinae</taxon>
        <taxon>Panicum</taxon>
        <taxon>Panicum sect. Panicum</taxon>
    </lineage>
</organism>
<sequence length="100" mass="10876">MERERMNPLVTLQVPGGIDDPGRSMQRPAAIGVADGHGQAVVLRKVCKERSSCRTAQYLRGSVAGIGEGVKLLGTATWSKLRSLARFGNYEEASRQCFAR</sequence>
<dbReference type="Proteomes" id="UP000244336">
    <property type="component" value="Chromosome 7"/>
</dbReference>